<dbReference type="EMBL" id="CP101717">
    <property type="protein sequence ID" value="WLD58405.1"/>
    <property type="molecule type" value="Genomic_DNA"/>
</dbReference>
<dbReference type="SUPFAM" id="SSF55347">
    <property type="entry name" value="Glyceraldehyde-3-phosphate dehydrogenase-like, C-terminal domain"/>
    <property type="match status" value="1"/>
</dbReference>
<dbReference type="PANTHER" id="PTHR22604">
    <property type="entry name" value="OXIDOREDUCTASES"/>
    <property type="match status" value="1"/>
</dbReference>
<dbReference type="Gene3D" id="3.40.50.720">
    <property type="entry name" value="NAD(P)-binding Rossmann-like Domain"/>
    <property type="match status" value="1"/>
</dbReference>
<dbReference type="PANTHER" id="PTHR22604:SF105">
    <property type="entry name" value="TRANS-1,2-DIHYDROBENZENE-1,2-DIOL DEHYDROGENASE"/>
    <property type="match status" value="1"/>
</dbReference>
<dbReference type="InterPro" id="IPR050984">
    <property type="entry name" value="Gfo/Idh/MocA_domain"/>
</dbReference>
<reference evidence="5" key="1">
    <citation type="submission" date="2022-07" db="EMBL/GenBank/DDBJ databases">
        <title>Complete genome sequence of Salinispirillum sp. LH10-3-1 capable of multiple carbohydrate inversion isolated from a soda lake.</title>
        <authorList>
            <person name="Liu J."/>
            <person name="Zhai Y."/>
            <person name="Zhang H."/>
            <person name="Yang H."/>
            <person name="Qu J."/>
            <person name="Li J."/>
        </authorList>
    </citation>
    <scope>NUCLEOTIDE SEQUENCE</scope>
    <source>
        <strain evidence="5">LH 10-3-1</strain>
    </source>
</reference>
<dbReference type="Gene3D" id="3.30.360.10">
    <property type="entry name" value="Dihydrodipicolinate Reductase, domain 2"/>
    <property type="match status" value="1"/>
</dbReference>
<feature type="domain" description="Gfo/Idh/MocA-like oxidoreductase N-terminal" evidence="3">
    <location>
        <begin position="9"/>
        <end position="125"/>
    </location>
</feature>
<dbReference type="GO" id="GO:0000166">
    <property type="term" value="F:nucleotide binding"/>
    <property type="evidence" value="ECO:0007669"/>
    <property type="project" value="InterPro"/>
</dbReference>
<protein>
    <submittedName>
        <fullName evidence="5">Gfo/Idh/MocA family oxidoreductase</fullName>
    </submittedName>
</protein>
<organism evidence="5">
    <name type="scientific">Salinispirillum sp. LH 10-3-1</name>
    <dbReference type="NCBI Taxonomy" id="2952525"/>
    <lineage>
        <taxon>Bacteria</taxon>
        <taxon>Pseudomonadati</taxon>
        <taxon>Pseudomonadota</taxon>
        <taxon>Gammaproteobacteria</taxon>
        <taxon>Oceanospirillales</taxon>
        <taxon>Saccharospirillaceae</taxon>
        <taxon>Salinispirillum</taxon>
    </lineage>
</organism>
<dbReference type="Pfam" id="PF01408">
    <property type="entry name" value="GFO_IDH_MocA"/>
    <property type="match status" value="1"/>
</dbReference>
<evidence type="ECO:0000259" key="4">
    <source>
        <dbReference type="Pfam" id="PF22725"/>
    </source>
</evidence>
<name>A0AB38YGQ7_9GAMM</name>
<keyword evidence="2" id="KW-0560">Oxidoreductase</keyword>
<proteinExistence type="inferred from homology"/>
<gene>
    <name evidence="5" type="ORF">NFC81_01095</name>
</gene>
<comment type="similarity">
    <text evidence="1">Belongs to the Gfo/Idh/MocA family.</text>
</comment>
<dbReference type="RefSeq" id="WP_304995691.1">
    <property type="nucleotide sequence ID" value="NZ_CP101717.1"/>
</dbReference>
<dbReference type="InterPro" id="IPR000683">
    <property type="entry name" value="Gfo/Idh/MocA-like_OxRdtase_N"/>
</dbReference>
<dbReference type="InterPro" id="IPR036291">
    <property type="entry name" value="NAD(P)-bd_dom_sf"/>
</dbReference>
<dbReference type="InterPro" id="IPR055170">
    <property type="entry name" value="GFO_IDH_MocA-like_dom"/>
</dbReference>
<evidence type="ECO:0000313" key="5">
    <source>
        <dbReference type="EMBL" id="WLD58405.1"/>
    </source>
</evidence>
<dbReference type="AlphaFoldDB" id="A0AB38YGQ7"/>
<sequence>MTDARQNLVRWGVVGSSGIAGAFMGDLPFTERMTVTAICSRTKAGAATFAARYGTPQQFTDLGEMLHSGAIDALYIATPHSMHAAAAAQALRAGIAVLVEKPAAITVAQWQQLTLLAQQHNTFLMEALWTDFLPGTERVRQLVAGGAIGQLRSLHVSFGFNAPDDPNGRLLNLALAGGALLDIGIYGLYHAWRWMGEPERWESRAELATTGVDVHDQLTLHYADGRCAYLHFALDRELPHEATLHGDKGWLRLSTLCDARQVSHGGGHNPSEIIYQRTEPGGGFVHEMQHATDCILAGQIESPQWRWVDTLRLQTWMAQLRREWGVKFPIEAES</sequence>
<dbReference type="SUPFAM" id="SSF51735">
    <property type="entry name" value="NAD(P)-binding Rossmann-fold domains"/>
    <property type="match status" value="1"/>
</dbReference>
<accession>A0AB38YGQ7</accession>
<evidence type="ECO:0000256" key="2">
    <source>
        <dbReference type="ARBA" id="ARBA00023002"/>
    </source>
</evidence>
<dbReference type="Pfam" id="PF22725">
    <property type="entry name" value="GFO_IDH_MocA_C3"/>
    <property type="match status" value="1"/>
</dbReference>
<feature type="domain" description="GFO/IDH/MocA-like oxidoreductase" evidence="4">
    <location>
        <begin position="137"/>
        <end position="252"/>
    </location>
</feature>
<dbReference type="GO" id="GO:0016491">
    <property type="term" value="F:oxidoreductase activity"/>
    <property type="evidence" value="ECO:0007669"/>
    <property type="project" value="UniProtKB-KW"/>
</dbReference>
<evidence type="ECO:0000259" key="3">
    <source>
        <dbReference type="Pfam" id="PF01408"/>
    </source>
</evidence>
<evidence type="ECO:0000256" key="1">
    <source>
        <dbReference type="ARBA" id="ARBA00010928"/>
    </source>
</evidence>